<comment type="caution">
    <text evidence="3">The sequence shown here is derived from an EMBL/GenBank/DDBJ whole genome shotgun (WGS) entry which is preliminary data.</text>
</comment>
<keyword evidence="1" id="KW-1133">Transmembrane helix</keyword>
<organism evidence="3 4">
    <name type="scientific">Clostridium vincentii</name>
    <dbReference type="NCBI Taxonomy" id="52704"/>
    <lineage>
        <taxon>Bacteria</taxon>
        <taxon>Bacillati</taxon>
        <taxon>Bacillota</taxon>
        <taxon>Clostridia</taxon>
        <taxon>Eubacteriales</taxon>
        <taxon>Clostridiaceae</taxon>
        <taxon>Clostridium</taxon>
    </lineage>
</organism>
<evidence type="ECO:0000259" key="2">
    <source>
        <dbReference type="Pfam" id="PF01757"/>
    </source>
</evidence>
<keyword evidence="1" id="KW-0472">Membrane</keyword>
<keyword evidence="1" id="KW-0812">Transmembrane</keyword>
<dbReference type="Pfam" id="PF01757">
    <property type="entry name" value="Acyl_transf_3"/>
    <property type="match status" value="1"/>
</dbReference>
<feature type="transmembrane region" description="Helical" evidence="1">
    <location>
        <begin position="223"/>
        <end position="247"/>
    </location>
</feature>
<feature type="transmembrane region" description="Helical" evidence="1">
    <location>
        <begin position="39"/>
        <end position="62"/>
    </location>
</feature>
<accession>A0A2T0BCX5</accession>
<keyword evidence="3" id="KW-0808">Transferase</keyword>
<gene>
    <name evidence="3" type="ORF">CLVI_22380</name>
</gene>
<keyword evidence="3" id="KW-0012">Acyltransferase</keyword>
<evidence type="ECO:0000256" key="1">
    <source>
        <dbReference type="SAM" id="Phobius"/>
    </source>
</evidence>
<sequence length="261" mass="30184">MIIRKIQTIVVPILFWALLTKVLMVIFNGEAFTVKSFILQVLSSLWFLWAVFYSSIGLIIGNKLFKDNILFHVVVVLGLMLLPNMLSKDLYGFMYPYFAIGYYANKHKIDIKSYNIKIISATYIIMMLFWDKNKYIYTTGLSFYNSKNVFNTIGIDIYRWVIGLLGSIIVIWVVGIIYDRYNSEKLDVIRNIGVESLGIYILNIYISNYLLVKINIFESLNEAIYTIICFIMSLIITIVSIQIINIIKKSKVLNRLSLGGR</sequence>
<keyword evidence="4" id="KW-1185">Reference proteome</keyword>
<dbReference type="EMBL" id="PVXQ01000024">
    <property type="protein sequence ID" value="PRR81749.1"/>
    <property type="molecule type" value="Genomic_DNA"/>
</dbReference>
<proteinExistence type="predicted"/>
<feature type="domain" description="Acyltransferase 3" evidence="2">
    <location>
        <begin position="1"/>
        <end position="239"/>
    </location>
</feature>
<feature type="transmembrane region" description="Helical" evidence="1">
    <location>
        <begin position="68"/>
        <end position="86"/>
    </location>
</feature>
<feature type="transmembrane region" description="Helical" evidence="1">
    <location>
        <begin position="157"/>
        <end position="178"/>
    </location>
</feature>
<evidence type="ECO:0000313" key="4">
    <source>
        <dbReference type="Proteomes" id="UP000239471"/>
    </source>
</evidence>
<reference evidence="3 4" key="1">
    <citation type="submission" date="2018-03" db="EMBL/GenBank/DDBJ databases">
        <title>Genome sequence of Clostridium vincentii DSM 10228.</title>
        <authorList>
            <person name="Poehlein A."/>
            <person name="Daniel R."/>
        </authorList>
    </citation>
    <scope>NUCLEOTIDE SEQUENCE [LARGE SCALE GENOMIC DNA]</scope>
    <source>
        <strain evidence="3 4">DSM 10228</strain>
    </source>
</reference>
<dbReference type="GO" id="GO:0016747">
    <property type="term" value="F:acyltransferase activity, transferring groups other than amino-acyl groups"/>
    <property type="evidence" value="ECO:0007669"/>
    <property type="project" value="InterPro"/>
</dbReference>
<evidence type="ECO:0000313" key="3">
    <source>
        <dbReference type="EMBL" id="PRR81749.1"/>
    </source>
</evidence>
<dbReference type="Proteomes" id="UP000239471">
    <property type="component" value="Unassembled WGS sequence"/>
</dbReference>
<feature type="transmembrane region" description="Helical" evidence="1">
    <location>
        <begin position="6"/>
        <end position="27"/>
    </location>
</feature>
<dbReference type="InterPro" id="IPR002656">
    <property type="entry name" value="Acyl_transf_3_dom"/>
</dbReference>
<name>A0A2T0BCX5_9CLOT</name>
<protein>
    <submittedName>
        <fullName evidence="3">Acyltransferase family protein</fullName>
    </submittedName>
</protein>
<dbReference type="AlphaFoldDB" id="A0A2T0BCX5"/>
<feature type="transmembrane region" description="Helical" evidence="1">
    <location>
        <begin position="199"/>
        <end position="217"/>
    </location>
</feature>